<feature type="transmembrane region" description="Helical" evidence="3">
    <location>
        <begin position="1084"/>
        <end position="1109"/>
    </location>
</feature>
<feature type="non-terminal residue" evidence="4">
    <location>
        <position position="1285"/>
    </location>
</feature>
<keyword evidence="3" id="KW-1133">Transmembrane helix</keyword>
<organism evidence="4 5">
    <name type="scientific">Streblomastix strix</name>
    <dbReference type="NCBI Taxonomy" id="222440"/>
    <lineage>
        <taxon>Eukaryota</taxon>
        <taxon>Metamonada</taxon>
        <taxon>Preaxostyla</taxon>
        <taxon>Oxymonadida</taxon>
        <taxon>Streblomastigidae</taxon>
        <taxon>Streblomastix</taxon>
    </lineage>
</organism>
<proteinExistence type="predicted"/>
<keyword evidence="3" id="KW-0812">Transmembrane</keyword>
<feature type="region of interest" description="Disordered" evidence="2">
    <location>
        <begin position="1181"/>
        <end position="1215"/>
    </location>
</feature>
<feature type="region of interest" description="Disordered" evidence="2">
    <location>
        <begin position="1251"/>
        <end position="1285"/>
    </location>
</feature>
<feature type="non-terminal residue" evidence="4">
    <location>
        <position position="1"/>
    </location>
</feature>
<evidence type="ECO:0000313" key="4">
    <source>
        <dbReference type="EMBL" id="KAA6376063.1"/>
    </source>
</evidence>
<evidence type="ECO:0000313" key="5">
    <source>
        <dbReference type="Proteomes" id="UP000324800"/>
    </source>
</evidence>
<protein>
    <submittedName>
        <fullName evidence="4">Uncharacterized protein</fullName>
    </submittedName>
</protein>
<dbReference type="EMBL" id="SNRW01010788">
    <property type="protein sequence ID" value="KAA6376063.1"/>
    <property type="molecule type" value="Genomic_DNA"/>
</dbReference>
<feature type="coiled-coil region" evidence="1">
    <location>
        <begin position="1129"/>
        <end position="1163"/>
    </location>
</feature>
<dbReference type="Proteomes" id="UP000324800">
    <property type="component" value="Unassembled WGS sequence"/>
</dbReference>
<keyword evidence="3" id="KW-0472">Membrane</keyword>
<accession>A0A5J4V0N5</accession>
<reference evidence="4 5" key="1">
    <citation type="submission" date="2019-03" db="EMBL/GenBank/DDBJ databases">
        <title>Single cell metagenomics reveals metabolic interactions within the superorganism composed of flagellate Streblomastix strix and complex community of Bacteroidetes bacteria on its surface.</title>
        <authorList>
            <person name="Treitli S.C."/>
            <person name="Kolisko M."/>
            <person name="Husnik F."/>
            <person name="Keeling P."/>
            <person name="Hampl V."/>
        </authorList>
    </citation>
    <scope>NUCLEOTIDE SEQUENCE [LARGE SCALE GENOMIC DNA]</scope>
    <source>
        <strain evidence="4">ST1C</strain>
    </source>
</reference>
<comment type="caution">
    <text evidence="4">The sequence shown here is derived from an EMBL/GenBank/DDBJ whole genome shotgun (WGS) entry which is preliminary data.</text>
</comment>
<keyword evidence="1" id="KW-0175">Coiled coil</keyword>
<evidence type="ECO:0000256" key="1">
    <source>
        <dbReference type="SAM" id="Coils"/>
    </source>
</evidence>
<name>A0A5J4V0N5_9EUKA</name>
<sequence>HLFTLQDSQLDASEMRAELWGASASLIQCNGFGRSIISGLRVSGNKLEDGITNGAAFEVILGSLVLIDVKVEKVIIIQNDNERNSDINDQNKMLGLIIVKENAKLLRLEKCSFSNISIYDKGSVIQMNGGLNSKLEVKDCNFIQESNSPWGNSQIRHIATLPGQVLDVDGGVFIGKNADTSSNQQGGAIYINMKTFEVTLLFRRCMFAQNSALNGGTNIFIAYKQTSQRVRRDSFLGCYACASSSIDQEKSFQYTIGNDDELFIDERDSLHSSWIRQQDYDGVWFIGNVDSNHTYSSSVKCNTPINPCPSFTTILQSVTSTQKIETIQFFEGQFNSPIITVPIERASSLNIIGYGSAITEISSQSIGESFLIQGQGDQSVIIERLHLKLSQSAPNSGLVNVQGPNSALILSEVRVSGLIVSDPSQSNLQPKYLFKSSGTVYMEDVTIENIFLKTGSLIQVDRMQKPNTLISTGIEWLGLRQSGIYGCYFNQITTNESRIISILDPNSGINSNSYENNNLQSNAEMQTFIIQGSIFSSCVSSVDIADTETKGGIITVLSKGAKFDIISSEFRRCQVLGRNMIYIGWSGNDSSVSVVKTIMISDTIFTGCSSVVPGMRTSSQDIFSSQKYIEMQDSNTNKQNYIDNELYADGLPINDDINKHGLVYLESTTSGDKLGISNTRYDVYGIFVAGCHSAVGSGLTATKVTLYITESTFITPICYGNVVYLSQTRGTIESCHFKGRNSTYNDPALQTSSEEIVDDTYALCPGQSTYYSSTTHGLLYMTKSVYQIDQGIFEQSQIGAVKVDTADVILNNINFIEPKHEDEVLYDGGQYLVVCVGKSRLEVNEAALNGLTEDTCSYGSESNIEQWGLQKNDISACTLNIVKDNECQLKLSYKWDTSPTPNVVLKGAKVYINLTDEEQPFKFELEGNNFVPLMFTLMIDKLRSKTKEEIHDEVINNKKGNQLFSQISKIVHHRKLNSKHVTNIENDSDLPKDKHGRIAWPPEDATETPFLVQGSVQGVSRATLSMKDISWLDSRDYLYGILASNDNKVFAGENGEEGKPIVLDVEVQSGEQFLNLIEIQPSKLWLYLLMVGAGIIVVIVIIVLIVFLCRKCATLKKPTFKRKSSIKYANQEEEELLGVEDEERRVQQEKKQLRLEKKLLEKKMSHKNILTYEDDNASANPIGGNNASFANLPDVQPAPSEEGFHGQQQQQQQQRSLYAPGLELVSGVNSPSLQAYAENLIAKMNNFESQDAANASSMASFSPQTANMTSPSSNLTTPVGSTKGR</sequence>
<gene>
    <name evidence="4" type="ORF">EZS28_028410</name>
</gene>
<evidence type="ECO:0000256" key="3">
    <source>
        <dbReference type="SAM" id="Phobius"/>
    </source>
</evidence>
<evidence type="ECO:0000256" key="2">
    <source>
        <dbReference type="SAM" id="MobiDB-lite"/>
    </source>
</evidence>